<dbReference type="Pfam" id="PF00107">
    <property type="entry name" value="ADH_zinc_N"/>
    <property type="match status" value="1"/>
</dbReference>
<dbReference type="InterPro" id="IPR013154">
    <property type="entry name" value="ADH-like_N"/>
</dbReference>
<sequence>MTAQSRAIVLSAFETPFEMKSFDIPEPGKNAAIVDVEYAGICGTDVHLQAGRLPIPTPVVLGHEAVGRIAALGEGLTHDVLGAPLAVGDAVAWQNSVACGRCRYCLVEQQPTLCTGSRRIYGINQSADAFPHLSGGWADSMYLQPGTTLVKLPEGITPRDVIPLGCAGPTAVHGVLYETKISFGDIVVIQGSGPVGVAAAIYAQLSGAGKVIIVGGPASRLQTTANLGVGHEHFDVMDGTSTEDRIAAVKAMTPHSQGADVVIECAGIPSAVAEGIEMVRPGGQYCVVGQYTDHGTTPINPHYITRKQLTVQGSWGFSPQHYIRYIQTLPRLLAEFDLSSILTEYPLDQANQAVADVKAGSVMKAVLRPTTAGV</sequence>
<dbReference type="InterPro" id="IPR013149">
    <property type="entry name" value="ADH-like_C"/>
</dbReference>
<dbReference type="InterPro" id="IPR036291">
    <property type="entry name" value="NAD(P)-bd_dom_sf"/>
</dbReference>
<evidence type="ECO:0000313" key="4">
    <source>
        <dbReference type="EMBL" id="NJC21490.1"/>
    </source>
</evidence>
<dbReference type="InterPro" id="IPR050129">
    <property type="entry name" value="Zn_alcohol_dh"/>
</dbReference>
<dbReference type="InterPro" id="IPR020843">
    <property type="entry name" value="ER"/>
</dbReference>
<evidence type="ECO:0000313" key="5">
    <source>
        <dbReference type="Proteomes" id="UP000547458"/>
    </source>
</evidence>
<dbReference type="EMBL" id="JAATJL010000001">
    <property type="protein sequence ID" value="NJC21490.1"/>
    <property type="molecule type" value="Genomic_DNA"/>
</dbReference>
<comment type="cofactor">
    <cofactor evidence="1">
        <name>Zn(2+)</name>
        <dbReference type="ChEBI" id="CHEBI:29105"/>
    </cofactor>
</comment>
<feature type="domain" description="Enoyl reductase (ER)" evidence="3">
    <location>
        <begin position="8"/>
        <end position="367"/>
    </location>
</feature>
<dbReference type="Gene3D" id="3.40.50.720">
    <property type="entry name" value="NAD(P)-binding Rossmann-like Domain"/>
    <property type="match status" value="1"/>
</dbReference>
<reference evidence="4 5" key="1">
    <citation type="submission" date="2020-03" db="EMBL/GenBank/DDBJ databases">
        <title>Sequencing the genomes of 1000 actinobacteria strains.</title>
        <authorList>
            <person name="Klenk H.-P."/>
        </authorList>
    </citation>
    <scope>NUCLEOTIDE SEQUENCE [LARGE SCALE GENOMIC DNA]</scope>
    <source>
        <strain evidence="4 5">DSM 16403</strain>
    </source>
</reference>
<dbReference type="Proteomes" id="UP000547458">
    <property type="component" value="Unassembled WGS sequence"/>
</dbReference>
<dbReference type="SMART" id="SM00829">
    <property type="entry name" value="PKS_ER"/>
    <property type="match status" value="1"/>
</dbReference>
<proteinExistence type="predicted"/>
<name>A0A846RIH3_9MICC</name>
<accession>A0A846RIH3</accession>
<evidence type="ECO:0000256" key="2">
    <source>
        <dbReference type="ARBA" id="ARBA00023002"/>
    </source>
</evidence>
<protein>
    <submittedName>
        <fullName evidence="4">Threonine dehydrogenase-like Zn-dependent dehydrogenase</fullName>
    </submittedName>
</protein>
<organism evidence="4 5">
    <name type="scientific">Arthrobacter pigmenti</name>
    <dbReference type="NCBI Taxonomy" id="271432"/>
    <lineage>
        <taxon>Bacteria</taxon>
        <taxon>Bacillati</taxon>
        <taxon>Actinomycetota</taxon>
        <taxon>Actinomycetes</taxon>
        <taxon>Micrococcales</taxon>
        <taxon>Micrococcaceae</taxon>
        <taxon>Arthrobacter</taxon>
    </lineage>
</organism>
<comment type="caution">
    <text evidence="4">The sequence shown here is derived from an EMBL/GenBank/DDBJ whole genome shotgun (WGS) entry which is preliminary data.</text>
</comment>
<dbReference type="RefSeq" id="WP_167991269.1">
    <property type="nucleotide sequence ID" value="NZ_JAATJL010000001.1"/>
</dbReference>
<dbReference type="Gene3D" id="3.90.180.10">
    <property type="entry name" value="Medium-chain alcohol dehydrogenases, catalytic domain"/>
    <property type="match status" value="1"/>
</dbReference>
<gene>
    <name evidence="4" type="ORF">BJ994_000566</name>
</gene>
<dbReference type="GO" id="GO:0016491">
    <property type="term" value="F:oxidoreductase activity"/>
    <property type="evidence" value="ECO:0007669"/>
    <property type="project" value="UniProtKB-KW"/>
</dbReference>
<dbReference type="SUPFAM" id="SSF51735">
    <property type="entry name" value="NAD(P)-binding Rossmann-fold domains"/>
    <property type="match status" value="1"/>
</dbReference>
<dbReference type="InterPro" id="IPR011032">
    <property type="entry name" value="GroES-like_sf"/>
</dbReference>
<dbReference type="CDD" id="cd08231">
    <property type="entry name" value="MDR_TM0436_like"/>
    <property type="match status" value="1"/>
</dbReference>
<dbReference type="Pfam" id="PF08240">
    <property type="entry name" value="ADH_N"/>
    <property type="match status" value="1"/>
</dbReference>
<evidence type="ECO:0000259" key="3">
    <source>
        <dbReference type="SMART" id="SM00829"/>
    </source>
</evidence>
<keyword evidence="2" id="KW-0560">Oxidoreductase</keyword>
<dbReference type="PANTHER" id="PTHR43401:SF1">
    <property type="entry name" value="ENOYL REDUCTASE (ER) DOMAIN-CONTAINING PROTEIN"/>
    <property type="match status" value="1"/>
</dbReference>
<keyword evidence="5" id="KW-1185">Reference proteome</keyword>
<evidence type="ECO:0000256" key="1">
    <source>
        <dbReference type="ARBA" id="ARBA00001947"/>
    </source>
</evidence>
<dbReference type="SUPFAM" id="SSF50129">
    <property type="entry name" value="GroES-like"/>
    <property type="match status" value="1"/>
</dbReference>
<dbReference type="AlphaFoldDB" id="A0A846RIH3"/>
<dbReference type="PANTHER" id="PTHR43401">
    <property type="entry name" value="L-THREONINE 3-DEHYDROGENASE"/>
    <property type="match status" value="1"/>
</dbReference>